<dbReference type="Proteomes" id="UP000422232">
    <property type="component" value="Chromosome"/>
</dbReference>
<organism evidence="1 2">
    <name type="scientific">Piscirickettsia salmonis</name>
    <dbReference type="NCBI Taxonomy" id="1238"/>
    <lineage>
        <taxon>Bacteria</taxon>
        <taxon>Pseudomonadati</taxon>
        <taxon>Pseudomonadota</taxon>
        <taxon>Gammaproteobacteria</taxon>
        <taxon>Thiotrichales</taxon>
        <taxon>Piscirickettsiaceae</taxon>
        <taxon>Piscirickettsia</taxon>
    </lineage>
</organism>
<accession>A0A9Q6LL54</accession>
<gene>
    <name evidence="1" type="ORF">Psal009_02694</name>
</gene>
<proteinExistence type="predicted"/>
<dbReference type="EMBL" id="CP038908">
    <property type="protein sequence ID" value="QGO06767.1"/>
    <property type="molecule type" value="Genomic_DNA"/>
</dbReference>
<keyword evidence="2" id="KW-1185">Reference proteome</keyword>
<sequence>MAILMISINNMFDFYHVKFNLKNLNLFKLKNCIYM</sequence>
<dbReference type="AlphaFoldDB" id="A0A9Q6LL54"/>
<evidence type="ECO:0000313" key="1">
    <source>
        <dbReference type="EMBL" id="QGO06767.1"/>
    </source>
</evidence>
<reference evidence="1 2" key="1">
    <citation type="submission" date="2019-04" db="EMBL/GenBank/DDBJ databases">
        <title>Complete genome sequencing of Piscirickettsia salmonis strain Psal-009.</title>
        <authorList>
            <person name="Schober I."/>
            <person name="Bunk B."/>
            <person name="Sproer C."/>
            <person name="Carril G.P."/>
            <person name="Riedel T."/>
            <person name="Flores-Herrera P.A."/>
            <person name="Nourdin-Galindo G."/>
            <person name="Marshall S.H."/>
            <person name="Overmann J."/>
        </authorList>
    </citation>
    <scope>NUCLEOTIDE SEQUENCE [LARGE SCALE GENOMIC DNA]</scope>
    <source>
        <strain evidence="1 2">Psal-009</strain>
    </source>
</reference>
<name>A0A9Q6LL54_PISSA</name>
<evidence type="ECO:0000313" key="2">
    <source>
        <dbReference type="Proteomes" id="UP000422232"/>
    </source>
</evidence>
<protein>
    <submittedName>
        <fullName evidence="1">Uncharacterized protein</fullName>
    </submittedName>
</protein>